<feature type="domain" description="CHAT" evidence="1">
    <location>
        <begin position="644"/>
        <end position="954"/>
    </location>
</feature>
<organism evidence="2 3">
    <name type="scientific">Orbilia oligospora</name>
    <name type="common">Nematode-trapping fungus</name>
    <name type="synonym">Arthrobotrys oligospora</name>
    <dbReference type="NCBI Taxonomy" id="2813651"/>
    <lineage>
        <taxon>Eukaryota</taxon>
        <taxon>Fungi</taxon>
        <taxon>Dikarya</taxon>
        <taxon>Ascomycota</taxon>
        <taxon>Pezizomycotina</taxon>
        <taxon>Orbiliomycetes</taxon>
        <taxon>Orbiliales</taxon>
        <taxon>Orbiliaceae</taxon>
        <taxon>Orbilia</taxon>
    </lineage>
</organism>
<evidence type="ECO:0000313" key="3">
    <source>
        <dbReference type="Proteomes" id="UP000614610"/>
    </source>
</evidence>
<dbReference type="OrthoDB" id="9991317at2759"/>
<evidence type="ECO:0000313" key="2">
    <source>
        <dbReference type="EMBL" id="KAF3223786.1"/>
    </source>
</evidence>
<reference evidence="2" key="1">
    <citation type="submission" date="2019-06" db="EMBL/GenBank/DDBJ databases">
        <authorList>
            <person name="Palmer J.M."/>
        </authorList>
    </citation>
    <scope>NUCLEOTIDE SEQUENCE</scope>
    <source>
        <strain evidence="2">TWF679</strain>
    </source>
</reference>
<name>A0A8H8VNE8_ORBOL</name>
<gene>
    <name evidence="2" type="ORF">TWF679_000224</name>
</gene>
<dbReference type="Gene3D" id="1.25.40.10">
    <property type="entry name" value="Tetratricopeptide repeat domain"/>
    <property type="match status" value="1"/>
</dbReference>
<comment type="caution">
    <text evidence="2">The sequence shown here is derived from an EMBL/GenBank/DDBJ whole genome shotgun (WGS) entry which is preliminary data.</text>
</comment>
<dbReference type="EMBL" id="WIWT01000001">
    <property type="protein sequence ID" value="KAF3223786.1"/>
    <property type="molecule type" value="Genomic_DNA"/>
</dbReference>
<dbReference type="AlphaFoldDB" id="A0A8H8VNE8"/>
<proteinExistence type="predicted"/>
<dbReference type="InterPro" id="IPR011990">
    <property type="entry name" value="TPR-like_helical_dom_sf"/>
</dbReference>
<dbReference type="InterPro" id="IPR024983">
    <property type="entry name" value="CHAT_dom"/>
</dbReference>
<evidence type="ECO:0000259" key="1">
    <source>
        <dbReference type="Pfam" id="PF12770"/>
    </source>
</evidence>
<protein>
    <recommendedName>
        <fullName evidence="1">CHAT domain-containing protein</fullName>
    </recommendedName>
</protein>
<dbReference type="Pfam" id="PF12770">
    <property type="entry name" value="CHAT"/>
    <property type="match status" value="1"/>
</dbReference>
<accession>A0A8H8VNE8</accession>
<dbReference type="Proteomes" id="UP000614610">
    <property type="component" value="Unassembled WGS sequence"/>
</dbReference>
<sequence length="954" mass="106314">MDGEQVSDREDAQMHRVVEISEHFDKLLTMYWTIRNNGPLNKMISEKMLCQLDTECSRPSISKNLLAKVLCNRFIDISSNYRNQFEKGGGKITIDLAISALEVAASFAVKGLPGDISMTRFIPTLFLDLACLYYYRFQELGNQEDIEIAIQIAEGVTVIPLNDAKDRALSNLNLSEFYHARFSSSWRQKDLEKSIQAMKEALACPSIDTSLRVYCLPRLPIRYLSRFMRSGDKEDLQKALELTQEASLMISNSNPAVSNMLICLKEVFDSFNHSISGQLGDTDNSGDTFQVQVAEQTVAATPENCPSHVQKLLLLAFAYDNRFSSLKDRADLQRAIQTLEKAASLIPTGEGVRATVLSTLSCQYERLFQFGGLENQEDLWKVLACNGELFTSSSRSTRLESRILSGVRLCNLYLRCGANYEAAEVAARIIALLSRITQRSLDRRDHECLLSQTTHLPSAACSLFLVIGRSATEAFRVLEAGRGVMASLAIKSQTSVSLLEDINPQLHKRYETLRNQLCTRTNSDNQPMLGSDQNPHILEIRQPFFIERELQKTEDEIRKIPGFSTFQLPLGEEELKSLATDGPIVAFNDTVDRCDALIITTTGLEALLLEDLDSRDAVRRITRISQISGRHPTKLGDNNDEMEDLLKWLWVSAVRPVLDHLGYLHSAPGSRKDYKLPRIWWITCGALGLAPLHAAGIYGKPGAESAMDFVVSSYISTAQALDFARTKSRAQLEQPKDAQKEALLVSASDEYLGFEAEIQDIRDIIQNHCNPITLQDASRADVLQQLKSSKIAHFACHGVSVWFQGNPGVSVPTSPSDSYLLLKGSKDDIDGKSNEKITVADLVGIKNPKARLAYLSACSTAKISPDKLFDETINIANAFQLAGYPHVVGTIWEAEDESATMIAKSFYEKLWNQDSGPQSFDVALALHRAVKELMNDPEWKDDFIAWAPFVHIGA</sequence>